<organism evidence="1 2">
    <name type="scientific">Bacillus methanolicus (strain MGA3 / ATCC 53907)</name>
    <dbReference type="NCBI Taxonomy" id="796606"/>
    <lineage>
        <taxon>Bacteria</taxon>
        <taxon>Bacillati</taxon>
        <taxon>Bacillota</taxon>
        <taxon>Bacilli</taxon>
        <taxon>Bacillales</taxon>
        <taxon>Bacillaceae</taxon>
        <taxon>Bacillus</taxon>
    </lineage>
</organism>
<keyword evidence="2" id="KW-1185">Reference proteome</keyword>
<dbReference type="STRING" id="796606.BMMGA3_10400"/>
<dbReference type="RefSeq" id="WP_259674465.1">
    <property type="nucleotide sequence ID" value="NZ_ADWW01000002.1"/>
</dbReference>
<sequence>MKKIVEKEWLHERLHNSNIRLATNENVERIFTVSRRIPQMV</sequence>
<protein>
    <submittedName>
        <fullName evidence="1">Uncharacterized protein</fullName>
    </submittedName>
</protein>
<name>A0A068LRQ5_BACMM</name>
<reference evidence="1 2" key="1">
    <citation type="journal article" date="2015" name="BMC Genomics">
        <title>Transcriptome analysis of thermophilic methylotrophic Bacillus methanolicus MGA3 using RNA-sequencing provides detailed insights into its previously uncharted transcriptional landscape.</title>
        <authorList>
            <person name="Irla M."/>
            <person name="Neshat A."/>
            <person name="Brautaset T."/>
            <person name="Ruckert C."/>
            <person name="Kalinowski J."/>
            <person name="Wendisch V.F."/>
        </authorList>
    </citation>
    <scope>NUCLEOTIDE SEQUENCE [LARGE SCALE GENOMIC DNA]</scope>
    <source>
        <strain evidence="2">MGA3 / ATCC 53907</strain>
    </source>
</reference>
<dbReference type="AlphaFoldDB" id="A0A068LRQ5"/>
<gene>
    <name evidence="1" type="ORF">BMMGA3_10400</name>
</gene>
<proteinExistence type="predicted"/>
<accession>A0A068LRQ5</accession>
<dbReference type="KEGG" id="bmet:BMMGA3_10400"/>
<dbReference type="EMBL" id="CP007739">
    <property type="protein sequence ID" value="AIE60476.1"/>
    <property type="molecule type" value="Genomic_DNA"/>
</dbReference>
<dbReference type="Proteomes" id="UP000027602">
    <property type="component" value="Chromosome"/>
</dbReference>
<evidence type="ECO:0000313" key="1">
    <source>
        <dbReference type="EMBL" id="AIE60476.1"/>
    </source>
</evidence>
<evidence type="ECO:0000313" key="2">
    <source>
        <dbReference type="Proteomes" id="UP000027602"/>
    </source>
</evidence>
<dbReference type="HOGENOM" id="CLU_3265798_0_0_9"/>